<name>A0A844WBI8_9RHOB</name>
<feature type="transmembrane region" description="Helical" evidence="9">
    <location>
        <begin position="6"/>
        <end position="28"/>
    </location>
</feature>
<evidence type="ECO:0000256" key="6">
    <source>
        <dbReference type="ARBA" id="ARBA00022989"/>
    </source>
</evidence>
<feature type="transmembrane region" description="Helical" evidence="9">
    <location>
        <begin position="35"/>
        <end position="53"/>
    </location>
</feature>
<dbReference type="RefSeq" id="WP_160382464.1">
    <property type="nucleotide sequence ID" value="NZ_WNXQ01000004.1"/>
</dbReference>
<evidence type="ECO:0000256" key="8">
    <source>
        <dbReference type="ARBA" id="ARBA00037998"/>
    </source>
</evidence>
<keyword evidence="6 9" id="KW-1133">Transmembrane helix</keyword>
<feature type="transmembrane region" description="Helical" evidence="9">
    <location>
        <begin position="140"/>
        <end position="160"/>
    </location>
</feature>
<keyword evidence="7 9" id="KW-0472">Membrane</keyword>
<feature type="transmembrane region" description="Helical" evidence="9">
    <location>
        <begin position="224"/>
        <end position="252"/>
    </location>
</feature>
<feature type="transmembrane region" description="Helical" evidence="9">
    <location>
        <begin position="259"/>
        <end position="279"/>
    </location>
</feature>
<dbReference type="InterPro" id="IPR052157">
    <property type="entry name" value="BCAA_transport_permease"/>
</dbReference>
<proteinExistence type="inferred from homology"/>
<keyword evidence="11" id="KW-1185">Reference proteome</keyword>
<evidence type="ECO:0000256" key="5">
    <source>
        <dbReference type="ARBA" id="ARBA00022970"/>
    </source>
</evidence>
<protein>
    <submittedName>
        <fullName evidence="10">Branched-chain amino acid ABC transporter permease</fullName>
    </submittedName>
</protein>
<reference evidence="10 11" key="1">
    <citation type="submission" date="2019-11" db="EMBL/GenBank/DDBJ databases">
        <title>Pseudooceanicola pacifica sp. nov., isolated from deep-sea sediment of the Pacific Ocean.</title>
        <authorList>
            <person name="Lyu L."/>
        </authorList>
    </citation>
    <scope>NUCLEOTIDE SEQUENCE [LARGE SCALE GENOMIC DNA]</scope>
    <source>
        <strain evidence="10 11">216_PA32_1</strain>
    </source>
</reference>
<keyword evidence="2" id="KW-0813">Transport</keyword>
<comment type="caution">
    <text evidence="10">The sequence shown here is derived from an EMBL/GenBank/DDBJ whole genome shotgun (WGS) entry which is preliminary data.</text>
</comment>
<evidence type="ECO:0000313" key="10">
    <source>
        <dbReference type="EMBL" id="MWB78198.1"/>
    </source>
</evidence>
<dbReference type="PANTHER" id="PTHR11795">
    <property type="entry name" value="BRANCHED-CHAIN AMINO ACID TRANSPORT SYSTEM PERMEASE PROTEIN LIVH"/>
    <property type="match status" value="1"/>
</dbReference>
<sequence length="298" mass="31706">MLAQQLLNGVVVGSVYGLFALGFTLLFGVNHIMNMAHGAVFMWGAFAGLFAATMLDLPFIAALAIGALAGGLLSVLLDWVAFRPLRKRKAPEFSAIVSSIGANLILLSLAQQMTATRVMRFPFDTFPIRIYEVFGLRVQLLQLVIIGIVILMVVGLVWYLQRTSAGRQIRTVAYSESTSRLLGINPFSVNFQVFFLSGALAGVAGVLIGLVFNSVHFMMGEPLLLRAFVVIILGGLGSIPGALVAGLLIGIVQVLTVSYLSAGLADVVVFSLLFLVLLARPTGLFGSVHGGAARVARQ</sequence>
<keyword evidence="4 9" id="KW-0812">Transmembrane</keyword>
<evidence type="ECO:0000256" key="9">
    <source>
        <dbReference type="SAM" id="Phobius"/>
    </source>
</evidence>
<dbReference type="GO" id="GO:0022857">
    <property type="term" value="F:transmembrane transporter activity"/>
    <property type="evidence" value="ECO:0007669"/>
    <property type="project" value="InterPro"/>
</dbReference>
<evidence type="ECO:0000256" key="2">
    <source>
        <dbReference type="ARBA" id="ARBA00022448"/>
    </source>
</evidence>
<gene>
    <name evidence="10" type="ORF">GLS40_09195</name>
</gene>
<evidence type="ECO:0000256" key="4">
    <source>
        <dbReference type="ARBA" id="ARBA00022692"/>
    </source>
</evidence>
<evidence type="ECO:0000256" key="1">
    <source>
        <dbReference type="ARBA" id="ARBA00004651"/>
    </source>
</evidence>
<dbReference type="PANTHER" id="PTHR11795:SF445">
    <property type="entry name" value="AMINO ACID ABC TRANSPORTER PERMEASE PROTEIN"/>
    <property type="match status" value="1"/>
</dbReference>
<comment type="subcellular location">
    <subcellularLocation>
        <location evidence="1">Cell membrane</location>
        <topology evidence="1">Multi-pass membrane protein</topology>
    </subcellularLocation>
</comment>
<dbReference type="Pfam" id="PF02653">
    <property type="entry name" value="BPD_transp_2"/>
    <property type="match status" value="1"/>
</dbReference>
<dbReference type="EMBL" id="WNXQ01000004">
    <property type="protein sequence ID" value="MWB78198.1"/>
    <property type="molecule type" value="Genomic_DNA"/>
</dbReference>
<keyword evidence="3" id="KW-1003">Cell membrane</keyword>
<dbReference type="CDD" id="cd06582">
    <property type="entry name" value="TM_PBP1_LivH_like"/>
    <property type="match status" value="1"/>
</dbReference>
<evidence type="ECO:0000256" key="7">
    <source>
        <dbReference type="ARBA" id="ARBA00023136"/>
    </source>
</evidence>
<dbReference type="AlphaFoldDB" id="A0A844WBI8"/>
<keyword evidence="5" id="KW-0029">Amino-acid transport</keyword>
<dbReference type="GO" id="GO:0005886">
    <property type="term" value="C:plasma membrane"/>
    <property type="evidence" value="ECO:0007669"/>
    <property type="project" value="UniProtKB-SubCell"/>
</dbReference>
<feature type="transmembrane region" description="Helical" evidence="9">
    <location>
        <begin position="59"/>
        <end position="81"/>
    </location>
</feature>
<accession>A0A844WBI8</accession>
<evidence type="ECO:0000313" key="11">
    <source>
        <dbReference type="Proteomes" id="UP000443843"/>
    </source>
</evidence>
<comment type="similarity">
    <text evidence="8">Belongs to the binding-protein-dependent transport system permease family. LivHM subfamily.</text>
</comment>
<dbReference type="InterPro" id="IPR001851">
    <property type="entry name" value="ABC_transp_permease"/>
</dbReference>
<dbReference type="Proteomes" id="UP000443843">
    <property type="component" value="Unassembled WGS sequence"/>
</dbReference>
<feature type="transmembrane region" description="Helical" evidence="9">
    <location>
        <begin position="189"/>
        <end position="212"/>
    </location>
</feature>
<dbReference type="GO" id="GO:0006865">
    <property type="term" value="P:amino acid transport"/>
    <property type="evidence" value="ECO:0007669"/>
    <property type="project" value="UniProtKB-KW"/>
</dbReference>
<evidence type="ECO:0000256" key="3">
    <source>
        <dbReference type="ARBA" id="ARBA00022475"/>
    </source>
</evidence>
<feature type="transmembrane region" description="Helical" evidence="9">
    <location>
        <begin position="93"/>
        <end position="113"/>
    </location>
</feature>
<organism evidence="10 11">
    <name type="scientific">Pseudooceanicola pacificus</name>
    <dbReference type="NCBI Taxonomy" id="2676438"/>
    <lineage>
        <taxon>Bacteria</taxon>
        <taxon>Pseudomonadati</taxon>
        <taxon>Pseudomonadota</taxon>
        <taxon>Alphaproteobacteria</taxon>
        <taxon>Rhodobacterales</taxon>
        <taxon>Paracoccaceae</taxon>
        <taxon>Pseudooceanicola</taxon>
    </lineage>
</organism>